<dbReference type="Gene3D" id="3.40.190.10">
    <property type="entry name" value="Periplasmic binding protein-like II"/>
    <property type="match status" value="2"/>
</dbReference>
<dbReference type="SUPFAM" id="SSF53850">
    <property type="entry name" value="Periplasmic binding protein-like II"/>
    <property type="match status" value="1"/>
</dbReference>
<keyword evidence="2" id="KW-1185">Reference proteome</keyword>
<reference evidence="1" key="1">
    <citation type="submission" date="2021-03" db="EMBL/GenBank/DDBJ databases">
        <title>Acanthopleuribacteraceae sp. M133.</title>
        <authorList>
            <person name="Wang G."/>
        </authorList>
    </citation>
    <scope>NUCLEOTIDE SEQUENCE</scope>
    <source>
        <strain evidence="1">M133</strain>
    </source>
</reference>
<dbReference type="Proteomes" id="UP000663929">
    <property type="component" value="Chromosome"/>
</dbReference>
<dbReference type="KEGG" id="scor:J3U87_09235"/>
<proteinExistence type="predicted"/>
<organism evidence="1 2">
    <name type="scientific">Sulfidibacter corallicola</name>
    <dbReference type="NCBI Taxonomy" id="2818388"/>
    <lineage>
        <taxon>Bacteria</taxon>
        <taxon>Pseudomonadati</taxon>
        <taxon>Acidobacteriota</taxon>
        <taxon>Holophagae</taxon>
        <taxon>Acanthopleuribacterales</taxon>
        <taxon>Acanthopleuribacteraceae</taxon>
        <taxon>Sulfidibacter</taxon>
    </lineage>
</organism>
<gene>
    <name evidence="1" type="ORF">J3U87_09235</name>
</gene>
<evidence type="ECO:0000313" key="2">
    <source>
        <dbReference type="Proteomes" id="UP000663929"/>
    </source>
</evidence>
<dbReference type="PANTHER" id="PTHR42779:SF1">
    <property type="entry name" value="PROTEIN YNJB"/>
    <property type="match status" value="1"/>
</dbReference>
<dbReference type="PROSITE" id="PS51257">
    <property type="entry name" value="PROKAR_LIPOPROTEIN"/>
    <property type="match status" value="1"/>
</dbReference>
<dbReference type="InterPro" id="IPR006059">
    <property type="entry name" value="SBP"/>
</dbReference>
<evidence type="ECO:0000313" key="1">
    <source>
        <dbReference type="EMBL" id="QTD52645.1"/>
    </source>
</evidence>
<accession>A0A8A4U1N6</accession>
<protein>
    <submittedName>
        <fullName evidence="1">ABC transporter substrate-binding protein</fullName>
    </submittedName>
</protein>
<dbReference type="AlphaFoldDB" id="A0A8A4U1N6"/>
<name>A0A8A4U1N6_SULCO</name>
<dbReference type="InterPro" id="IPR027020">
    <property type="entry name" value="YnjB"/>
</dbReference>
<sequence>MSSFLSRPFGRVVPALLAGTLLWLAMACGRQEAPAPDPITMEWSAIETAARGQAVTMAMWMGDPYINSYMRDYVAVELEKRYGVRLNIVGAQGGQIVSAIMTEKEAGTATGAYDLVWINGETFYQLRQIEGLYGPFTEKLPNAAYIDFDNPFIGIDFQQPIDGYECPWGNVQMALIYNSERVAEPPRTRAALAEWVAAHPGRFTFDSSFTGMTLLKSWMIDLAGGPEHLAGPFSEERYREHSAKLWAFVNEIKPNFWREGRSFPSSVAQMHQMFANGELDFTMSNNDGEVDNKVLQGLFPETARAFVFEGGTIQNSHYLGIVANAPNKAGALTVINFMISPEAQLEKQDPAIWGDGTVLALDRLPQPWPERFLSLPNRRFAPPRAEIQDKALMELAPEYMIRLYDDFRREVLGE</sequence>
<dbReference type="PIRSF" id="PIRSF029172">
    <property type="entry name" value="UCP029172_ABC_sbc_YnjB"/>
    <property type="match status" value="1"/>
</dbReference>
<dbReference type="Pfam" id="PF13416">
    <property type="entry name" value="SBP_bac_8"/>
    <property type="match status" value="1"/>
</dbReference>
<dbReference type="EMBL" id="CP071793">
    <property type="protein sequence ID" value="QTD52645.1"/>
    <property type="molecule type" value="Genomic_DNA"/>
</dbReference>
<dbReference type="PANTHER" id="PTHR42779">
    <property type="entry name" value="PROTEIN YNJB"/>
    <property type="match status" value="1"/>
</dbReference>
<dbReference type="NCBIfam" id="NF008633">
    <property type="entry name" value="PRK11622.1"/>
    <property type="match status" value="1"/>
</dbReference>
<dbReference type="RefSeq" id="WP_237382749.1">
    <property type="nucleotide sequence ID" value="NZ_CP071793.1"/>
</dbReference>